<dbReference type="PROSITE" id="PS50126">
    <property type="entry name" value="S1"/>
    <property type="match status" value="3"/>
</dbReference>
<comment type="similarity">
    <text evidence="1">Belongs to the bacterial ribosomal protein bS1 family.</text>
</comment>
<dbReference type="GO" id="GO:0006412">
    <property type="term" value="P:translation"/>
    <property type="evidence" value="ECO:0007669"/>
    <property type="project" value="TreeGrafter"/>
</dbReference>
<feature type="domain" description="S1 motif" evidence="4">
    <location>
        <begin position="33"/>
        <end position="108"/>
    </location>
</feature>
<keyword evidence="2" id="KW-0689">Ribosomal protein</keyword>
<dbReference type="GO" id="GO:0003735">
    <property type="term" value="F:structural constituent of ribosome"/>
    <property type="evidence" value="ECO:0007669"/>
    <property type="project" value="TreeGrafter"/>
</dbReference>
<dbReference type="Proteomes" id="UP000516046">
    <property type="component" value="Chromosome"/>
</dbReference>
<evidence type="ECO:0000313" key="6">
    <source>
        <dbReference type="Proteomes" id="UP000516046"/>
    </source>
</evidence>
<evidence type="ECO:0000256" key="3">
    <source>
        <dbReference type="ARBA" id="ARBA00023274"/>
    </source>
</evidence>
<dbReference type="AlphaFoldDB" id="A0A7G9WDU0"/>
<dbReference type="RefSeq" id="WP_212505919.1">
    <property type="nucleotide sequence ID" value="NZ_CP060696.1"/>
</dbReference>
<dbReference type="EMBL" id="CP060696">
    <property type="protein sequence ID" value="QNO16852.1"/>
    <property type="molecule type" value="Genomic_DNA"/>
</dbReference>
<dbReference type="PANTHER" id="PTHR10724:SF7">
    <property type="entry name" value="SMALL RIBOSOMAL SUBUNIT PROTEIN BS1C"/>
    <property type="match status" value="1"/>
</dbReference>
<keyword evidence="6" id="KW-1185">Reference proteome</keyword>
<protein>
    <submittedName>
        <fullName evidence="5">S1 RNA-binding domain-containing protein</fullName>
    </submittedName>
</protein>
<evidence type="ECO:0000259" key="4">
    <source>
        <dbReference type="PROSITE" id="PS50126"/>
    </source>
</evidence>
<dbReference type="GO" id="GO:1990904">
    <property type="term" value="C:ribonucleoprotein complex"/>
    <property type="evidence" value="ECO:0007669"/>
    <property type="project" value="UniProtKB-KW"/>
</dbReference>
<sequence length="310" mass="34350">MFGYEPEGWRIDKTENRAALRSPAALAQAARAGQILEGRAVLCDSGHNLIVDLGCMQGVIPREEGAMGIREGTVRDIALLSRVNRPVCFYITGFSEESGRTTALLSRRAAQESCWRDCLSKLLPGDVLDARVTHLEPFGAFMDIGCGIVALMPIDAISVSRIDHPRERFTTGMDIRTVVRSIEGRRITLSQRELLGTWEENAAHFHSGETVGGIVRSIEPYGIFVELTPNLAGLAECRESVTTGQQASVYIKSVLPARMKVKLVIIDTFDLKCKPEPPHYYFTGEHMDHFLYSPPESSKVIETVFTEQKP</sequence>
<evidence type="ECO:0000313" key="5">
    <source>
        <dbReference type="EMBL" id="QNO16852.1"/>
    </source>
</evidence>
<dbReference type="PANTHER" id="PTHR10724">
    <property type="entry name" value="30S RIBOSOMAL PROTEIN S1"/>
    <property type="match status" value="1"/>
</dbReference>
<organism evidence="5 6">
    <name type="scientific">Caproicibacterium amylolyticum</name>
    <dbReference type="NCBI Taxonomy" id="2766537"/>
    <lineage>
        <taxon>Bacteria</taxon>
        <taxon>Bacillati</taxon>
        <taxon>Bacillota</taxon>
        <taxon>Clostridia</taxon>
        <taxon>Eubacteriales</taxon>
        <taxon>Oscillospiraceae</taxon>
        <taxon>Caproicibacterium</taxon>
    </lineage>
</organism>
<proteinExistence type="inferred from homology"/>
<gene>
    <name evidence="5" type="ORF">H6X83_07670</name>
</gene>
<evidence type="ECO:0000256" key="2">
    <source>
        <dbReference type="ARBA" id="ARBA00022980"/>
    </source>
</evidence>
<dbReference type="Gene3D" id="2.40.50.140">
    <property type="entry name" value="Nucleic acid-binding proteins"/>
    <property type="match status" value="2"/>
</dbReference>
<dbReference type="InterPro" id="IPR050437">
    <property type="entry name" value="Ribos_protein_bS1-like"/>
</dbReference>
<feature type="domain" description="S1 motif" evidence="4">
    <location>
        <begin position="125"/>
        <end position="192"/>
    </location>
</feature>
<name>A0A7G9WDU0_9FIRM</name>
<reference evidence="5 6" key="1">
    <citation type="submission" date="2020-08" db="EMBL/GenBank/DDBJ databases">
        <authorList>
            <person name="Ren C."/>
            <person name="Gu Y."/>
            <person name="Xu Y."/>
        </authorList>
    </citation>
    <scope>NUCLEOTIDE SEQUENCE [LARGE SCALE GENOMIC DNA]</scope>
    <source>
        <strain evidence="5 6">LBM18003</strain>
    </source>
</reference>
<dbReference type="InterPro" id="IPR012340">
    <property type="entry name" value="NA-bd_OB-fold"/>
</dbReference>
<dbReference type="GO" id="GO:0005840">
    <property type="term" value="C:ribosome"/>
    <property type="evidence" value="ECO:0007669"/>
    <property type="project" value="UniProtKB-KW"/>
</dbReference>
<dbReference type="Pfam" id="PF00575">
    <property type="entry name" value="S1"/>
    <property type="match status" value="1"/>
</dbReference>
<dbReference type="InterPro" id="IPR003029">
    <property type="entry name" value="S1_domain"/>
</dbReference>
<dbReference type="GO" id="GO:0003729">
    <property type="term" value="F:mRNA binding"/>
    <property type="evidence" value="ECO:0007669"/>
    <property type="project" value="TreeGrafter"/>
</dbReference>
<evidence type="ECO:0000256" key="1">
    <source>
        <dbReference type="ARBA" id="ARBA00006767"/>
    </source>
</evidence>
<dbReference type="KEGG" id="caml:H6X83_07670"/>
<dbReference type="SMART" id="SM00316">
    <property type="entry name" value="S1"/>
    <property type="match status" value="3"/>
</dbReference>
<feature type="domain" description="S1 motif" evidence="4">
    <location>
        <begin position="208"/>
        <end position="234"/>
    </location>
</feature>
<keyword evidence="3" id="KW-0687">Ribonucleoprotein</keyword>
<dbReference type="SUPFAM" id="SSF50249">
    <property type="entry name" value="Nucleic acid-binding proteins"/>
    <property type="match status" value="2"/>
</dbReference>
<accession>A0A7G9WDU0</accession>